<name>A0ABT3X017_9BACL</name>
<evidence type="ECO:0000256" key="5">
    <source>
        <dbReference type="ARBA" id="ARBA00023004"/>
    </source>
</evidence>
<dbReference type="InterPro" id="IPR017200">
    <property type="entry name" value="PqqE-like"/>
</dbReference>
<keyword evidence="4" id="KW-0479">Metal-binding</keyword>
<dbReference type="InterPro" id="IPR007197">
    <property type="entry name" value="rSAM"/>
</dbReference>
<dbReference type="SMART" id="SM00729">
    <property type="entry name" value="Elp3"/>
    <property type="match status" value="1"/>
</dbReference>
<evidence type="ECO:0000256" key="1">
    <source>
        <dbReference type="ARBA" id="ARBA00001966"/>
    </source>
</evidence>
<reference evidence="8 9" key="1">
    <citation type="submission" date="2022-11" db="EMBL/GenBank/DDBJ databases">
        <title>Study of microbial diversity in lake waters.</title>
        <authorList>
            <person name="Zhang J."/>
        </authorList>
    </citation>
    <scope>NUCLEOTIDE SEQUENCE [LARGE SCALE GENOMIC DNA]</scope>
    <source>
        <strain evidence="8 9">DT12</strain>
    </source>
</reference>
<dbReference type="InterPro" id="IPR023885">
    <property type="entry name" value="4Fe4S-binding_SPASM_dom"/>
</dbReference>
<dbReference type="Proteomes" id="UP001208017">
    <property type="component" value="Unassembled WGS sequence"/>
</dbReference>
<dbReference type="Pfam" id="PF04055">
    <property type="entry name" value="Radical_SAM"/>
    <property type="match status" value="1"/>
</dbReference>
<evidence type="ECO:0000256" key="3">
    <source>
        <dbReference type="ARBA" id="ARBA00022691"/>
    </source>
</evidence>
<dbReference type="NCBIfam" id="TIGR04085">
    <property type="entry name" value="rSAM_more_4Fe4S"/>
    <property type="match status" value="1"/>
</dbReference>
<dbReference type="PROSITE" id="PS51918">
    <property type="entry name" value="RADICAL_SAM"/>
    <property type="match status" value="1"/>
</dbReference>
<accession>A0ABT3X017</accession>
<evidence type="ECO:0000313" key="9">
    <source>
        <dbReference type="Proteomes" id="UP001208017"/>
    </source>
</evidence>
<dbReference type="InterPro" id="IPR013785">
    <property type="entry name" value="Aldolase_TIM"/>
</dbReference>
<gene>
    <name evidence="8" type="ORF">OS242_09715</name>
</gene>
<keyword evidence="5" id="KW-0408">Iron</keyword>
<evidence type="ECO:0000256" key="2">
    <source>
        <dbReference type="ARBA" id="ARBA00022485"/>
    </source>
</evidence>
<proteinExistence type="predicted"/>
<organism evidence="8 9">
    <name type="scientific">Tumebacillus lacus</name>
    <dbReference type="NCBI Taxonomy" id="2995335"/>
    <lineage>
        <taxon>Bacteria</taxon>
        <taxon>Bacillati</taxon>
        <taxon>Bacillota</taxon>
        <taxon>Bacilli</taxon>
        <taxon>Bacillales</taxon>
        <taxon>Alicyclobacillaceae</taxon>
        <taxon>Tumebacillus</taxon>
    </lineage>
</organism>
<keyword evidence="2" id="KW-0004">4Fe-4S</keyword>
<dbReference type="SUPFAM" id="SSF102114">
    <property type="entry name" value="Radical SAM enzymes"/>
    <property type="match status" value="1"/>
</dbReference>
<dbReference type="SFLD" id="SFLDG01067">
    <property type="entry name" value="SPASM/twitch_domain_containing"/>
    <property type="match status" value="1"/>
</dbReference>
<dbReference type="SFLD" id="SFLDS00029">
    <property type="entry name" value="Radical_SAM"/>
    <property type="match status" value="1"/>
</dbReference>
<dbReference type="PIRSF" id="PIRSF037420">
    <property type="entry name" value="PQQ_syn_pqqE"/>
    <property type="match status" value="1"/>
</dbReference>
<dbReference type="InterPro" id="IPR050377">
    <property type="entry name" value="Radical_SAM_PqqE_MftC-like"/>
</dbReference>
<evidence type="ECO:0000259" key="7">
    <source>
        <dbReference type="PROSITE" id="PS51918"/>
    </source>
</evidence>
<comment type="caution">
    <text evidence="8">The sequence shown here is derived from an EMBL/GenBank/DDBJ whole genome shotgun (WGS) entry which is preliminary data.</text>
</comment>
<dbReference type="PANTHER" id="PTHR11228">
    <property type="entry name" value="RADICAL SAM DOMAIN PROTEIN"/>
    <property type="match status" value="1"/>
</dbReference>
<keyword evidence="3" id="KW-0949">S-adenosyl-L-methionine</keyword>
<comment type="cofactor">
    <cofactor evidence="1">
        <name>[4Fe-4S] cluster</name>
        <dbReference type="ChEBI" id="CHEBI:49883"/>
    </cofactor>
</comment>
<dbReference type="CDD" id="cd01335">
    <property type="entry name" value="Radical_SAM"/>
    <property type="match status" value="1"/>
</dbReference>
<keyword evidence="6" id="KW-0411">Iron-sulfur</keyword>
<evidence type="ECO:0000256" key="4">
    <source>
        <dbReference type="ARBA" id="ARBA00022723"/>
    </source>
</evidence>
<dbReference type="InterPro" id="IPR006638">
    <property type="entry name" value="Elp3/MiaA/NifB-like_rSAM"/>
</dbReference>
<dbReference type="Gene3D" id="3.20.20.70">
    <property type="entry name" value="Aldolase class I"/>
    <property type="match status" value="1"/>
</dbReference>
<sequence>MVQPWVQERPHTAYLYPTLLCNLHCEMCYSGSHQSRERAKEEMTLADYERIIPQLYDIGVRTFDISGGEPFLSKDIFALFRMIKSYPDTKLLVVNNGTRLRAVMPELEKHLDLIDRMYISIDSPVAEEHNKIRGNARALEESLAGMKAVQATGFDRLGTNMVVMRQNQHRVKEALTFAHAQGFRYVNLLRLIDVKQDGTTQEDNADGRGMDRSYLDALEWLEAYADSGQKEPMEITMVFPGGFYEAYRKSPKRRNWPDGISLKVEFDPIRGCPAFGNSVIVSSTGEVTGCTAFITQQPFYTGNAKEMTMEESLASWSEQRDRLREREQFLKTQEPCKGCEHWQMCRGGCPATAYKYYGTIMRSDPTCVKALEKGIVPPEPTDLIHLEDAR</sequence>
<feature type="domain" description="Radical SAM core" evidence="7">
    <location>
        <begin position="7"/>
        <end position="230"/>
    </location>
</feature>
<dbReference type="SFLD" id="SFLDG01386">
    <property type="entry name" value="main_SPASM_domain-containing"/>
    <property type="match status" value="1"/>
</dbReference>
<dbReference type="PANTHER" id="PTHR11228:SF7">
    <property type="entry name" value="PQQA PEPTIDE CYCLASE"/>
    <property type="match status" value="1"/>
</dbReference>
<dbReference type="RefSeq" id="WP_267151488.1">
    <property type="nucleotide sequence ID" value="NZ_JAPMLT010000004.1"/>
</dbReference>
<evidence type="ECO:0000256" key="6">
    <source>
        <dbReference type="ARBA" id="ARBA00023014"/>
    </source>
</evidence>
<dbReference type="EMBL" id="JAPMLT010000004">
    <property type="protein sequence ID" value="MCX7570238.1"/>
    <property type="molecule type" value="Genomic_DNA"/>
</dbReference>
<evidence type="ECO:0000313" key="8">
    <source>
        <dbReference type="EMBL" id="MCX7570238.1"/>
    </source>
</evidence>
<dbReference type="Pfam" id="PF13186">
    <property type="entry name" value="SPASM"/>
    <property type="match status" value="1"/>
</dbReference>
<dbReference type="InterPro" id="IPR058240">
    <property type="entry name" value="rSAM_sf"/>
</dbReference>
<protein>
    <submittedName>
        <fullName evidence="8">Radical SAM protein</fullName>
    </submittedName>
</protein>
<keyword evidence="9" id="KW-1185">Reference proteome</keyword>